<keyword evidence="3" id="KW-1185">Reference proteome</keyword>
<evidence type="ECO:0000313" key="3">
    <source>
        <dbReference type="Proteomes" id="UP001172681"/>
    </source>
</evidence>
<gene>
    <name evidence="2" type="ORF">H2204_003651</name>
</gene>
<sequence>MRFTTAFATALLALTTPSVLAGGPGGGDWSSDTTTVTVTATMSTTQIVTKYLMYANATTSTTISHPTGWNSTAHTTASATDYNKPTLTVASSVASSVASGSPSIATATGAASAQEINLAVAALAGAAAMVWGSL</sequence>
<name>A0AA38Y8M8_9EURO</name>
<feature type="signal peptide" evidence="1">
    <location>
        <begin position="1"/>
        <end position="21"/>
    </location>
</feature>
<comment type="caution">
    <text evidence="2">The sequence shown here is derived from an EMBL/GenBank/DDBJ whole genome shotgun (WGS) entry which is preliminary data.</text>
</comment>
<organism evidence="2 3">
    <name type="scientific">Knufia peltigerae</name>
    <dbReference type="NCBI Taxonomy" id="1002370"/>
    <lineage>
        <taxon>Eukaryota</taxon>
        <taxon>Fungi</taxon>
        <taxon>Dikarya</taxon>
        <taxon>Ascomycota</taxon>
        <taxon>Pezizomycotina</taxon>
        <taxon>Eurotiomycetes</taxon>
        <taxon>Chaetothyriomycetidae</taxon>
        <taxon>Chaetothyriales</taxon>
        <taxon>Trichomeriaceae</taxon>
        <taxon>Knufia</taxon>
    </lineage>
</organism>
<feature type="chain" id="PRO_5041255750" evidence="1">
    <location>
        <begin position="22"/>
        <end position="134"/>
    </location>
</feature>
<reference evidence="2" key="1">
    <citation type="submission" date="2022-10" db="EMBL/GenBank/DDBJ databases">
        <title>Culturing micro-colonial fungi from biological soil crusts in the Mojave desert and describing Neophaeococcomyces mojavensis, and introducing the new genera and species Taxawa tesnikishii.</title>
        <authorList>
            <person name="Kurbessoian T."/>
            <person name="Stajich J.E."/>
        </authorList>
    </citation>
    <scope>NUCLEOTIDE SEQUENCE</scope>
    <source>
        <strain evidence="2">TK_35</strain>
    </source>
</reference>
<dbReference type="EMBL" id="JAPDRN010000017">
    <property type="protein sequence ID" value="KAJ9639581.1"/>
    <property type="molecule type" value="Genomic_DNA"/>
</dbReference>
<keyword evidence="1" id="KW-0732">Signal</keyword>
<evidence type="ECO:0000256" key="1">
    <source>
        <dbReference type="SAM" id="SignalP"/>
    </source>
</evidence>
<accession>A0AA38Y8M8</accession>
<dbReference type="AlphaFoldDB" id="A0AA38Y8M8"/>
<protein>
    <submittedName>
        <fullName evidence="2">Uncharacterized protein</fullName>
    </submittedName>
</protein>
<dbReference type="Proteomes" id="UP001172681">
    <property type="component" value="Unassembled WGS sequence"/>
</dbReference>
<evidence type="ECO:0000313" key="2">
    <source>
        <dbReference type="EMBL" id="KAJ9639581.1"/>
    </source>
</evidence>
<proteinExistence type="predicted"/>